<dbReference type="PANTHER" id="PTHR38686:SF1">
    <property type="entry name" value="APOLIPOPROTEIN N-ACYLTRANSFERASE"/>
    <property type="match status" value="1"/>
</dbReference>
<dbReference type="EC" id="2.3.1.-" evidence="3"/>
<evidence type="ECO:0000256" key="1">
    <source>
        <dbReference type="SAM" id="Phobius"/>
    </source>
</evidence>
<evidence type="ECO:0000313" key="4">
    <source>
        <dbReference type="Proteomes" id="UP000254181"/>
    </source>
</evidence>
<keyword evidence="1" id="KW-1133">Transmembrane helix</keyword>
<keyword evidence="3" id="KW-0012">Acyltransferase</keyword>
<organism evidence="3 4">
    <name type="scientific">Escherichia coli</name>
    <dbReference type="NCBI Taxonomy" id="562"/>
    <lineage>
        <taxon>Bacteria</taxon>
        <taxon>Pseudomonadati</taxon>
        <taxon>Pseudomonadota</taxon>
        <taxon>Gammaproteobacteria</taxon>
        <taxon>Enterobacterales</taxon>
        <taxon>Enterobacteriaceae</taxon>
        <taxon>Escherichia</taxon>
    </lineage>
</organism>
<dbReference type="Proteomes" id="UP000254181">
    <property type="component" value="Unassembled WGS sequence"/>
</dbReference>
<feature type="transmembrane region" description="Helical" evidence="1">
    <location>
        <begin position="12"/>
        <end position="28"/>
    </location>
</feature>
<gene>
    <name evidence="3" type="primary">lnt_1</name>
    <name evidence="3" type="ORF">NCTC9075_04753</name>
</gene>
<keyword evidence="3" id="KW-0808">Transferase</keyword>
<sequence length="153" mass="16564">MAFASLIERQRIRLLLALLFGACGTLAFSPYDVWPAAIISLMGLQALTFNRRPLQSAAIGFCWGFGLFGSGINWVYVSIATFGGMPGPVNIFLVVLLAAYLSLYTGLFAGVLSRLWPKNHLAARGDCRPCSLASDRVSARLGTNRLPVVTVRL</sequence>
<dbReference type="Pfam" id="PF20154">
    <property type="entry name" value="LNT_N"/>
    <property type="match status" value="1"/>
</dbReference>
<proteinExistence type="predicted"/>
<evidence type="ECO:0000313" key="3">
    <source>
        <dbReference type="EMBL" id="STP21306.1"/>
    </source>
</evidence>
<keyword evidence="1" id="KW-0472">Membrane</keyword>
<dbReference type="GO" id="GO:0042158">
    <property type="term" value="P:lipoprotein biosynthetic process"/>
    <property type="evidence" value="ECO:0007669"/>
    <property type="project" value="InterPro"/>
</dbReference>
<keyword evidence="1" id="KW-0812">Transmembrane</keyword>
<dbReference type="InterPro" id="IPR004563">
    <property type="entry name" value="Apolipo_AcylTrfase"/>
</dbReference>
<dbReference type="GO" id="GO:0016410">
    <property type="term" value="F:N-acyltransferase activity"/>
    <property type="evidence" value="ECO:0007669"/>
    <property type="project" value="InterPro"/>
</dbReference>
<dbReference type="AlphaFoldDB" id="A0A377KA04"/>
<feature type="domain" description="Apolipoprotein N-acyltransferase N-terminal" evidence="2">
    <location>
        <begin position="21"/>
        <end position="121"/>
    </location>
</feature>
<reference evidence="3 4" key="1">
    <citation type="submission" date="2018-06" db="EMBL/GenBank/DDBJ databases">
        <authorList>
            <consortium name="Pathogen Informatics"/>
            <person name="Doyle S."/>
        </authorList>
    </citation>
    <scope>NUCLEOTIDE SEQUENCE [LARGE SCALE GENOMIC DNA]</scope>
    <source>
        <strain evidence="3 4">NCTC9075</strain>
    </source>
</reference>
<keyword evidence="3" id="KW-0449">Lipoprotein</keyword>
<name>A0A377KA04_ECOLX</name>
<evidence type="ECO:0000259" key="2">
    <source>
        <dbReference type="Pfam" id="PF20154"/>
    </source>
</evidence>
<feature type="transmembrane region" description="Helical" evidence="1">
    <location>
        <begin position="91"/>
        <end position="112"/>
    </location>
</feature>
<dbReference type="EMBL" id="UGEM01000004">
    <property type="protein sequence ID" value="STP21306.1"/>
    <property type="molecule type" value="Genomic_DNA"/>
</dbReference>
<protein>
    <submittedName>
        <fullName evidence="3">Apolipoprotein N-acyltransferase</fullName>
        <ecNumber evidence="3">2.3.1.-</ecNumber>
    </submittedName>
</protein>
<accession>A0A377KA04</accession>
<dbReference type="GO" id="GO:0016020">
    <property type="term" value="C:membrane"/>
    <property type="evidence" value="ECO:0007669"/>
    <property type="project" value="InterPro"/>
</dbReference>
<dbReference type="PANTHER" id="PTHR38686">
    <property type="entry name" value="APOLIPOPROTEIN N-ACYLTRANSFERASE"/>
    <property type="match status" value="1"/>
</dbReference>
<dbReference type="InterPro" id="IPR045378">
    <property type="entry name" value="LNT_N"/>
</dbReference>
<feature type="transmembrane region" description="Helical" evidence="1">
    <location>
        <begin position="57"/>
        <end position="79"/>
    </location>
</feature>